<comment type="caution">
    <text evidence="1">The sequence shown here is derived from an EMBL/GenBank/DDBJ whole genome shotgun (WGS) entry which is preliminary data.</text>
</comment>
<reference evidence="1" key="1">
    <citation type="submission" date="2021-11" db="EMBL/GenBank/DDBJ databases">
        <authorList>
            <person name="Qingchun L."/>
            <person name="Dong Z."/>
            <person name="Zongwei Q."/>
            <person name="Jia Z."/>
            <person name="Duotao L."/>
        </authorList>
    </citation>
    <scope>NUCLEOTIDE SEQUENCE</scope>
    <source>
        <strain evidence="1">WLY-B-L2</strain>
    </source>
</reference>
<keyword evidence="2" id="KW-1185">Reference proteome</keyword>
<dbReference type="EMBL" id="JAJJPB010000017">
    <property type="protein sequence ID" value="MCC9295699.1"/>
    <property type="molecule type" value="Genomic_DNA"/>
</dbReference>
<gene>
    <name evidence="1" type="ORF">LN736_12600</name>
</gene>
<dbReference type="Pfam" id="PF22010">
    <property type="entry name" value="OrtA"/>
    <property type="match status" value="1"/>
</dbReference>
<dbReference type="InterPro" id="IPR047755">
    <property type="entry name" value="OrtA"/>
</dbReference>
<organism evidence="1 2">
    <name type="scientific">Clostridium aromativorans</name>
    <dbReference type="NCBI Taxonomy" id="2836848"/>
    <lineage>
        <taxon>Bacteria</taxon>
        <taxon>Bacillati</taxon>
        <taxon>Bacillota</taxon>
        <taxon>Clostridia</taxon>
        <taxon>Eubacteriales</taxon>
        <taxon>Clostridiaceae</taxon>
        <taxon>Clostridium</taxon>
    </lineage>
</organism>
<evidence type="ECO:0000313" key="1">
    <source>
        <dbReference type="EMBL" id="MCC9295699.1"/>
    </source>
</evidence>
<evidence type="ECO:0000313" key="2">
    <source>
        <dbReference type="Proteomes" id="UP001165422"/>
    </source>
</evidence>
<proteinExistence type="predicted"/>
<dbReference type="Proteomes" id="UP001165422">
    <property type="component" value="Unassembled WGS sequence"/>
</dbReference>
<name>A0ABS8N7C0_9CLOT</name>
<dbReference type="RefSeq" id="WP_150357821.1">
    <property type="nucleotide sequence ID" value="NZ_JAJJPB010000017.1"/>
</dbReference>
<accession>A0ABS8N7C0</accession>
<sequence>MIKKGRLIEVENMDFCQDKRTIKVFLRGVSLKDCEFGEQTEIITSTGHIVRGVVSERKYFYDSSKVFGKNVKEILCIK</sequence>
<protein>
    <submittedName>
        <fullName evidence="1">Uncharacterized protein</fullName>
    </submittedName>
</protein>